<dbReference type="EC" id="3.1.1.101" evidence="5"/>
<evidence type="ECO:0000256" key="6">
    <source>
        <dbReference type="ARBA" id="ARBA00033780"/>
    </source>
</evidence>
<evidence type="ECO:0000313" key="10">
    <source>
        <dbReference type="Proteomes" id="UP000256661"/>
    </source>
</evidence>
<dbReference type="InterPro" id="IPR029058">
    <property type="entry name" value="AB_hydrolase_fold"/>
</dbReference>
<dbReference type="SUPFAM" id="SSF53474">
    <property type="entry name" value="alpha/beta-Hydrolases"/>
    <property type="match status" value="1"/>
</dbReference>
<dbReference type="Pfam" id="PF12740">
    <property type="entry name" value="PETase"/>
    <property type="match status" value="1"/>
</dbReference>
<gene>
    <name evidence="9" type="ORF">DFJ69_2815</name>
</gene>
<comment type="caution">
    <text evidence="9">The sequence shown here is derived from an EMBL/GenBank/DDBJ whole genome shotgun (WGS) entry which is preliminary data.</text>
</comment>
<dbReference type="PANTHER" id="PTHR33428:SF14">
    <property type="entry name" value="CARBOXYLESTERASE TYPE B DOMAIN-CONTAINING PROTEIN"/>
    <property type="match status" value="1"/>
</dbReference>
<dbReference type="AlphaFoldDB" id="A0A3D9SNA7"/>
<dbReference type="InterPro" id="IPR041127">
    <property type="entry name" value="PET_hydrolase/cutinase-like"/>
</dbReference>
<evidence type="ECO:0000313" key="9">
    <source>
        <dbReference type="EMBL" id="REE97348.1"/>
    </source>
</evidence>
<keyword evidence="10" id="KW-1185">Reference proteome</keyword>
<comment type="catalytic activity">
    <reaction evidence="4">
        <text>(ethylene terephthalate)(n) + H2O = (ethylene terephthalate)(n-1) + 4-[(2-hydroxyethoxy)carbonyl]benzoate + H(+)</text>
        <dbReference type="Rhea" id="RHEA:49528"/>
        <dbReference type="Rhea" id="RHEA-COMP:12420"/>
        <dbReference type="Rhea" id="RHEA-COMP:12421"/>
        <dbReference type="ChEBI" id="CHEBI:15377"/>
        <dbReference type="ChEBI" id="CHEBI:15378"/>
        <dbReference type="ChEBI" id="CHEBI:131701"/>
        <dbReference type="ChEBI" id="CHEBI:131704"/>
        <dbReference type="EC" id="3.1.1.101"/>
    </reaction>
    <physiologicalReaction direction="left-to-right" evidence="4">
        <dbReference type="Rhea" id="RHEA:49529"/>
    </physiologicalReaction>
</comment>
<feature type="signal peptide" evidence="7">
    <location>
        <begin position="1"/>
        <end position="33"/>
    </location>
</feature>
<feature type="domain" description="PET hydrolase/cutinase-like" evidence="8">
    <location>
        <begin position="69"/>
        <end position="258"/>
    </location>
</feature>
<keyword evidence="2" id="KW-0574">Periplasm</keyword>
<dbReference type="OrthoDB" id="9812672at2"/>
<dbReference type="GO" id="GO:0042597">
    <property type="term" value="C:periplasmic space"/>
    <property type="evidence" value="ECO:0007669"/>
    <property type="project" value="UniProtKB-SubCell"/>
</dbReference>
<dbReference type="EMBL" id="QTTT01000001">
    <property type="protein sequence ID" value="REE97348.1"/>
    <property type="molecule type" value="Genomic_DNA"/>
</dbReference>
<evidence type="ECO:0000256" key="4">
    <source>
        <dbReference type="ARBA" id="ARBA00033707"/>
    </source>
</evidence>
<reference evidence="9 10" key="1">
    <citation type="submission" date="2018-08" db="EMBL/GenBank/DDBJ databases">
        <title>Sequencing the genomes of 1000 actinobacteria strains.</title>
        <authorList>
            <person name="Klenk H.-P."/>
        </authorList>
    </citation>
    <scope>NUCLEOTIDE SEQUENCE [LARGE SCALE GENOMIC DNA]</scope>
    <source>
        <strain evidence="9 10">DSM 43927</strain>
    </source>
</reference>
<evidence type="ECO:0000259" key="8">
    <source>
        <dbReference type="Pfam" id="PF12740"/>
    </source>
</evidence>
<dbReference type="PANTHER" id="PTHR33428">
    <property type="entry name" value="CHLOROPHYLLASE-2, CHLOROPLASTIC"/>
    <property type="match status" value="1"/>
</dbReference>
<evidence type="ECO:0000256" key="7">
    <source>
        <dbReference type="SAM" id="SignalP"/>
    </source>
</evidence>
<feature type="chain" id="PRO_5038763884" description="poly(ethylene terephthalate) hydrolase" evidence="7">
    <location>
        <begin position="34"/>
        <end position="296"/>
    </location>
</feature>
<organism evidence="9 10">
    <name type="scientific">Thermomonospora umbrina</name>
    <dbReference type="NCBI Taxonomy" id="111806"/>
    <lineage>
        <taxon>Bacteria</taxon>
        <taxon>Bacillati</taxon>
        <taxon>Actinomycetota</taxon>
        <taxon>Actinomycetes</taxon>
        <taxon>Streptosporangiales</taxon>
        <taxon>Thermomonosporaceae</taxon>
        <taxon>Thermomonospora</taxon>
    </lineage>
</organism>
<dbReference type="RefSeq" id="WP_116022852.1">
    <property type="nucleotide sequence ID" value="NZ_QTTT01000001.1"/>
</dbReference>
<proteinExistence type="predicted"/>
<name>A0A3D9SNA7_9ACTN</name>
<evidence type="ECO:0000256" key="5">
    <source>
        <dbReference type="ARBA" id="ARBA00033764"/>
    </source>
</evidence>
<comment type="catalytic activity">
    <reaction evidence="3">
        <text>a butanoate ester + H2O = an aliphatic alcohol + butanoate + H(+)</text>
        <dbReference type="Rhea" id="RHEA:47348"/>
        <dbReference type="ChEBI" id="CHEBI:2571"/>
        <dbReference type="ChEBI" id="CHEBI:15377"/>
        <dbReference type="ChEBI" id="CHEBI:15378"/>
        <dbReference type="ChEBI" id="CHEBI:17968"/>
        <dbReference type="ChEBI" id="CHEBI:50477"/>
    </reaction>
    <physiologicalReaction direction="left-to-right" evidence="3">
        <dbReference type="Rhea" id="RHEA:47349"/>
    </physiologicalReaction>
</comment>
<evidence type="ECO:0000256" key="1">
    <source>
        <dbReference type="ARBA" id="ARBA00004418"/>
    </source>
</evidence>
<accession>A0A3D9SNA7</accession>
<comment type="subcellular location">
    <subcellularLocation>
        <location evidence="1">Periplasm</location>
    </subcellularLocation>
</comment>
<sequence length="296" mass="30425">MPSRRLTLLLAGATTAVAGLALTGTVASTSVTAGLTTASTSATGIPSVGTAWSAPGPYTVQVDTAPEHTLYRPAALGANGEKHPVVIWGNGTGASPSAYDKLLRHWASHGFIVAAANTAQANNGTKMRAGIDLLTRRNTEAGSPYQGRVDLENIASAGHSQGGAGALNAAADARVDAVLPIQPGPLTDSDRMDEPALFLAGQKDWIVSPAMVKRLYNDAAHVPAIYAEVRGAGHFGPPAGGPFLGPTTAWLRHWLLADPKAGAAFFGPSCGYCSDTTLWSAWQRNAKATALQAPSP</sequence>
<dbReference type="Gene3D" id="3.40.50.1820">
    <property type="entry name" value="alpha/beta hydrolase"/>
    <property type="match status" value="1"/>
</dbReference>
<evidence type="ECO:0000256" key="2">
    <source>
        <dbReference type="ARBA" id="ARBA00022764"/>
    </source>
</evidence>
<keyword evidence="7" id="KW-0732">Signal</keyword>
<protein>
    <recommendedName>
        <fullName evidence="5">poly(ethylene terephthalate) hydrolase</fullName>
        <ecNumber evidence="5">3.1.1.101</ecNumber>
    </recommendedName>
    <alternativeName>
        <fullName evidence="6">Poly(ethylene terephthalate) hydrolase</fullName>
    </alternativeName>
</protein>
<dbReference type="Proteomes" id="UP000256661">
    <property type="component" value="Unassembled WGS sequence"/>
</dbReference>
<evidence type="ECO:0000256" key="3">
    <source>
        <dbReference type="ARBA" id="ARBA00033629"/>
    </source>
</evidence>